<feature type="domain" description="Xylose isomerase-like TIM barrel" evidence="1">
    <location>
        <begin position="25"/>
        <end position="259"/>
    </location>
</feature>
<protein>
    <submittedName>
        <fullName evidence="2">Sugar phosphate isomerase/epimerase</fullName>
    </submittedName>
</protein>
<dbReference type="GO" id="GO:0016853">
    <property type="term" value="F:isomerase activity"/>
    <property type="evidence" value="ECO:0007669"/>
    <property type="project" value="UniProtKB-KW"/>
</dbReference>
<dbReference type="AlphaFoldDB" id="A0A6B1DNH0"/>
<reference evidence="2" key="1">
    <citation type="submission" date="2019-09" db="EMBL/GenBank/DDBJ databases">
        <title>Characterisation of the sponge microbiome using genome-centric metagenomics.</title>
        <authorList>
            <person name="Engelberts J.P."/>
            <person name="Robbins S.J."/>
            <person name="De Goeij J.M."/>
            <person name="Aranda M."/>
            <person name="Bell S.C."/>
            <person name="Webster N.S."/>
        </authorList>
    </citation>
    <scope>NUCLEOTIDE SEQUENCE</scope>
    <source>
        <strain evidence="2">SB0662_bin_9</strain>
    </source>
</reference>
<dbReference type="InterPro" id="IPR050312">
    <property type="entry name" value="IolE/XylAMocC-like"/>
</dbReference>
<dbReference type="PANTHER" id="PTHR12110">
    <property type="entry name" value="HYDROXYPYRUVATE ISOMERASE"/>
    <property type="match status" value="1"/>
</dbReference>
<dbReference type="Pfam" id="PF01261">
    <property type="entry name" value="AP_endonuc_2"/>
    <property type="match status" value="1"/>
</dbReference>
<accession>A0A6B1DNH0</accession>
<evidence type="ECO:0000259" key="1">
    <source>
        <dbReference type="Pfam" id="PF01261"/>
    </source>
</evidence>
<dbReference type="EMBL" id="VXPY01000015">
    <property type="protein sequence ID" value="MYD89259.1"/>
    <property type="molecule type" value="Genomic_DNA"/>
</dbReference>
<dbReference type="Gene3D" id="3.20.20.150">
    <property type="entry name" value="Divalent-metal-dependent TIM barrel enzymes"/>
    <property type="match status" value="1"/>
</dbReference>
<dbReference type="InterPro" id="IPR036237">
    <property type="entry name" value="Xyl_isomerase-like_sf"/>
</dbReference>
<dbReference type="InterPro" id="IPR013022">
    <property type="entry name" value="Xyl_isomerase-like_TIM-brl"/>
</dbReference>
<name>A0A6B1DNH0_9CHLR</name>
<dbReference type="PANTHER" id="PTHR12110:SF41">
    <property type="entry name" value="INOSOSE DEHYDRATASE"/>
    <property type="match status" value="1"/>
</dbReference>
<evidence type="ECO:0000313" key="2">
    <source>
        <dbReference type="EMBL" id="MYD89259.1"/>
    </source>
</evidence>
<comment type="caution">
    <text evidence="2">The sequence shown here is derived from an EMBL/GenBank/DDBJ whole genome shotgun (WGS) entry which is preliminary data.</text>
</comment>
<keyword evidence="2" id="KW-0413">Isomerase</keyword>
<organism evidence="2">
    <name type="scientific">Caldilineaceae bacterium SB0662_bin_9</name>
    <dbReference type="NCBI Taxonomy" id="2605258"/>
    <lineage>
        <taxon>Bacteria</taxon>
        <taxon>Bacillati</taxon>
        <taxon>Chloroflexota</taxon>
        <taxon>Caldilineae</taxon>
        <taxon>Caldilineales</taxon>
        <taxon>Caldilineaceae</taxon>
    </lineage>
</organism>
<proteinExistence type="predicted"/>
<gene>
    <name evidence="2" type="ORF">F4Y08_02815</name>
</gene>
<dbReference type="SUPFAM" id="SSF51658">
    <property type="entry name" value="Xylose isomerase-like"/>
    <property type="match status" value="1"/>
</dbReference>
<sequence length="291" mass="31172">MKLSCLPVSLYGDFVSGHRSLPDWFRIAADLGLDGADVSVAHFDWNDRAELDCLRDHAAQAGVRIAMVVTYSDFTLPDPEARRREQAAVHTQIEAAARLEAPYVRLTAGQSWPGVVRADGLAWAAEGLSQAAAYASGLGVTALYENHTRGSVWRWNDFSQPADRFLELVETTEGSDLAVLFDTANNLALWDRPEAVLARVRSRVAAVHLADIEQSGAFRPVVPGTGVSPHASILKVLRDGGFDGWISVEEASGNGLDGLAAGFRHADAVWQAVGGTPRADAGTVQQKEGTG</sequence>